<accession>A0A6V7EZ30</accession>
<dbReference type="EMBL" id="CAJDKC010000004">
    <property type="protein sequence ID" value="CAD0356628.1"/>
    <property type="molecule type" value="Genomic_DNA"/>
</dbReference>
<evidence type="ECO:0000313" key="1">
    <source>
        <dbReference type="EMBL" id="CAD0356622.1"/>
    </source>
</evidence>
<reference evidence="1 2" key="1">
    <citation type="submission" date="2020-07" db="EMBL/GenBank/DDBJ databases">
        <authorList>
            <person name="Pothier F. J."/>
        </authorList>
    </citation>
    <scope>NUCLEOTIDE SEQUENCE [LARGE SCALE GENOMIC DNA]</scope>
    <source>
        <strain evidence="1 2">CFBP 7900</strain>
    </source>
</reference>
<evidence type="ECO:0008006" key="3">
    <source>
        <dbReference type="Google" id="ProtNLM"/>
    </source>
</evidence>
<sequence length="413" mass="46933">MNAVLNNPSIAIARPLCLMELTTVSAYTGEVIEGIMWARLNRMRMRLQEALKGRGDEKFLEAIYQFYISMPPDRQARLLLSSEFCECYLAIEAAQRKISTGRSEQQDAWELARNFALLHDMVCREHAIEELSKGHVSKYLAESRQWQVYSPLGDTYANRSSGGDWSLEKVQSVGECIAVDFDSPVATNYEPRSGVLSQAYLPLDDFERHAVRTKIAESLRLIDEAEPLYGLIIRNFVRRIVVRKSQERSDQGPKHYGSEHVPRQPGSLRLLNIHRDELSVEACMESLMHESTHNFLAAWELAHGFFVANDYKHRVVSPWSGNQIPNSSFIHAVFVYYICHRLLRSHLANSKNLAKSAVAHVHKRLAVCASGFLIQQPLSQRLMSTAPLNEDIGSMVDMMQADMQREYGYEAAV</sequence>
<evidence type="ECO:0000313" key="2">
    <source>
        <dbReference type="Proteomes" id="UP000587508"/>
    </source>
</evidence>
<dbReference type="AlphaFoldDB" id="A0A6V7EZ30"/>
<organism evidence="1 2">
    <name type="scientific">Xanthomonas hortorum pv. carotae</name>
    <dbReference type="NCBI Taxonomy" id="487904"/>
    <lineage>
        <taxon>Bacteria</taxon>
        <taxon>Pseudomonadati</taxon>
        <taxon>Pseudomonadota</taxon>
        <taxon>Gammaproteobacteria</taxon>
        <taxon>Lysobacterales</taxon>
        <taxon>Lysobacteraceae</taxon>
        <taxon>Xanthomonas</taxon>
    </lineage>
</organism>
<dbReference type="Proteomes" id="UP000587508">
    <property type="component" value="Unassembled WGS sequence"/>
</dbReference>
<comment type="caution">
    <text evidence="1">The sequence shown here is derived from an EMBL/GenBank/DDBJ whole genome shotgun (WGS) entry which is preliminary data.</text>
</comment>
<protein>
    <recommendedName>
        <fullName evidence="3">HEXXH motif domain-containing protein</fullName>
    </recommendedName>
</protein>
<dbReference type="RefSeq" id="WP_023905877.1">
    <property type="nucleotide sequence ID" value="NZ_CAJDKC010000004.1"/>
</dbReference>
<name>A0A6V7EZ30_9XANT</name>
<proteinExistence type="predicted"/>
<dbReference type="EMBL" id="CAJDKC010000004">
    <property type="protein sequence ID" value="CAD0356622.1"/>
    <property type="molecule type" value="Genomic_DNA"/>
</dbReference>
<gene>
    <name evidence="1" type="ORF">CFBP7900_28670</name>
</gene>